<name>A0A0E3ZGP8_9BACT</name>
<evidence type="ECO:0000313" key="3">
    <source>
        <dbReference type="Proteomes" id="UP000033109"/>
    </source>
</evidence>
<keyword evidence="1" id="KW-0472">Membrane</keyword>
<proteinExistence type="predicted"/>
<feature type="transmembrane region" description="Helical" evidence="1">
    <location>
        <begin position="12"/>
        <end position="33"/>
    </location>
</feature>
<dbReference type="HOGENOM" id="CLU_1894307_0_0_10"/>
<dbReference type="AlphaFoldDB" id="A0A0E3ZGP8"/>
<sequence>MEFQRAIYNERGWVVKYGAYTVLLIILLILLGLNELQLPVYQDVLLSIKEGDTTGSIYTAPVNGESFTVGDSVLVLFPNGDSRRYRISSTNILQGRRQVQVRLGQAGEKDELLEGKIFLREEHFLKGVLANYSR</sequence>
<dbReference type="RefSeq" id="WP_046312021.1">
    <property type="nucleotide sequence ID" value="NZ_CBCSCY010000018.1"/>
</dbReference>
<dbReference type="STRING" id="400092.PKOR_15835"/>
<dbReference type="EMBL" id="CP009621">
    <property type="protein sequence ID" value="AKD04290.1"/>
    <property type="molecule type" value="Genomic_DNA"/>
</dbReference>
<evidence type="ECO:0000313" key="2">
    <source>
        <dbReference type="EMBL" id="AKD04290.1"/>
    </source>
</evidence>
<organism evidence="2 3">
    <name type="scientific">Pontibacter korlensis</name>
    <dbReference type="NCBI Taxonomy" id="400092"/>
    <lineage>
        <taxon>Bacteria</taxon>
        <taxon>Pseudomonadati</taxon>
        <taxon>Bacteroidota</taxon>
        <taxon>Cytophagia</taxon>
        <taxon>Cytophagales</taxon>
        <taxon>Hymenobacteraceae</taxon>
        <taxon>Pontibacter</taxon>
    </lineage>
</organism>
<keyword evidence="1" id="KW-0812">Transmembrane</keyword>
<evidence type="ECO:0000256" key="1">
    <source>
        <dbReference type="SAM" id="Phobius"/>
    </source>
</evidence>
<gene>
    <name evidence="2" type="ORF">PKOR_15835</name>
</gene>
<accession>A0A0E3ZGP8</accession>
<protein>
    <submittedName>
        <fullName evidence="2">Uncharacterized protein</fullName>
    </submittedName>
</protein>
<dbReference type="Proteomes" id="UP000033109">
    <property type="component" value="Chromosome"/>
</dbReference>
<keyword evidence="1" id="KW-1133">Transmembrane helix</keyword>
<dbReference type="KEGG" id="pko:PKOR_15835"/>
<reference evidence="2 3" key="1">
    <citation type="journal article" date="2015" name="Sci. Rep.">
        <title>Unraveling adaptation of Pontibacter korlensis to radiation and infertility in desert through complete genome and comparative transcriptomic analysis.</title>
        <authorList>
            <person name="Dai J."/>
            <person name="Dai W."/>
            <person name="Qiu C."/>
            <person name="Yang Z."/>
            <person name="Zhang Y."/>
            <person name="Zhou M."/>
            <person name="Zhang L."/>
            <person name="Fang C."/>
            <person name="Gao Q."/>
            <person name="Yang Q."/>
            <person name="Li X."/>
            <person name="Wang Z."/>
            <person name="Wang Z."/>
            <person name="Jia Z."/>
            <person name="Chen X."/>
        </authorList>
    </citation>
    <scope>NUCLEOTIDE SEQUENCE [LARGE SCALE GENOMIC DNA]</scope>
    <source>
        <strain evidence="2 3">X14-1T</strain>
    </source>
</reference>
<dbReference type="PATRIC" id="fig|400092.3.peg.3464"/>
<keyword evidence="3" id="KW-1185">Reference proteome</keyword>